<keyword evidence="2" id="KW-1185">Reference proteome</keyword>
<dbReference type="Proteomes" id="UP000658278">
    <property type="component" value="Unassembled WGS sequence"/>
</dbReference>
<sequence>MIGAILEPGNCLDLAEESSPALLRVAYDGLHEMYEEIGAPLPENEEGFKGDGDLIKRHLDCAVVNFLHEFREAQEQKSPFDTVRAPFIEGRPLFPGSKLMDKCHVQWCVRNPQKSIIAYLRPRDPEATEV</sequence>
<gene>
    <name evidence="1" type="ORF">JIN81_02815</name>
</gene>
<comment type="caution">
    <text evidence="1">The sequence shown here is derived from an EMBL/GenBank/DDBJ whole genome shotgun (WGS) entry which is preliminary data.</text>
</comment>
<name>A0A934R7X9_9BACT</name>
<dbReference type="EMBL" id="JAENII010000002">
    <property type="protein sequence ID" value="MBK1825937.1"/>
    <property type="molecule type" value="Genomic_DNA"/>
</dbReference>
<accession>A0A934R7X9</accession>
<evidence type="ECO:0000313" key="2">
    <source>
        <dbReference type="Proteomes" id="UP000658278"/>
    </source>
</evidence>
<reference evidence="1" key="1">
    <citation type="submission" date="2021-01" db="EMBL/GenBank/DDBJ databases">
        <title>Modified the classification status of verrucomicrobia.</title>
        <authorList>
            <person name="Feng X."/>
        </authorList>
    </citation>
    <scope>NUCLEOTIDE SEQUENCE</scope>
    <source>
        <strain evidence="1">KCTC 22201</strain>
    </source>
</reference>
<proteinExistence type="predicted"/>
<dbReference type="RefSeq" id="WP_200276111.1">
    <property type="nucleotide sequence ID" value="NZ_JAENII010000002.1"/>
</dbReference>
<dbReference type="AlphaFoldDB" id="A0A934R7X9"/>
<protein>
    <submittedName>
        <fullName evidence="1">Uncharacterized protein</fullName>
    </submittedName>
</protein>
<organism evidence="1 2">
    <name type="scientific">Haloferula rosea</name>
    <dbReference type="NCBI Taxonomy" id="490093"/>
    <lineage>
        <taxon>Bacteria</taxon>
        <taxon>Pseudomonadati</taxon>
        <taxon>Verrucomicrobiota</taxon>
        <taxon>Verrucomicrobiia</taxon>
        <taxon>Verrucomicrobiales</taxon>
        <taxon>Verrucomicrobiaceae</taxon>
        <taxon>Haloferula</taxon>
    </lineage>
</organism>
<evidence type="ECO:0000313" key="1">
    <source>
        <dbReference type="EMBL" id="MBK1825937.1"/>
    </source>
</evidence>